<dbReference type="InterPro" id="IPR014985">
    <property type="entry name" value="WbqC"/>
</dbReference>
<dbReference type="EMBL" id="AFZD01000018">
    <property type="protein sequence ID" value="EHL10881.1"/>
    <property type="molecule type" value="Genomic_DNA"/>
</dbReference>
<accession>G9WVU4</accession>
<proteinExistence type="predicted"/>
<dbReference type="PATRIC" id="fig|796944.3.peg.1761"/>
<evidence type="ECO:0000313" key="1">
    <source>
        <dbReference type="EMBL" id="EHL10881.1"/>
    </source>
</evidence>
<gene>
    <name evidence="1" type="ORF">HMPREF9624_01028</name>
</gene>
<name>G9WVU4_9FIRM</name>
<protein>
    <recommendedName>
        <fullName evidence="3">WbqC-like protein</fullName>
    </recommendedName>
</protein>
<evidence type="ECO:0008006" key="3">
    <source>
        <dbReference type="Google" id="ProtNLM"/>
    </source>
</evidence>
<dbReference type="RefSeq" id="WP_009536841.1">
    <property type="nucleotide sequence ID" value="NZ_JH414505.1"/>
</dbReference>
<sequence length="230" mass="27109">MKLAIHQPEHLPWLGFFNKMAQVDTYVILDDVQYVKGNYQNRNKILGTNGEQWISVPVQGKGRLDSTILDMQIAEERNPKWRRKYLNTLYLSYRNHPYFSLHFPFFEKLLEKNIMSLRDLNIEIIYYFADFLDIHPRFLKASELETEGNKSDLVLSICKTLGADTYLSGAGGMHYMKMEDFEREKIEVCFQNFTHPVYPQLHTEEFIPYLSTLDLLFNCNQADAKKYILS</sequence>
<reference evidence="1 2" key="1">
    <citation type="submission" date="2011-08" db="EMBL/GenBank/DDBJ databases">
        <title>The Genome Sequence of Oribacterium sp. ACB7.</title>
        <authorList>
            <consortium name="The Broad Institute Genome Sequencing Platform"/>
            <person name="Earl A."/>
            <person name="Ward D."/>
            <person name="Feldgarden M."/>
            <person name="Gevers D."/>
            <person name="Sizova M."/>
            <person name="Hazen A."/>
            <person name="Epstein S."/>
            <person name="Young S.K."/>
            <person name="Zeng Q."/>
            <person name="Gargeya S."/>
            <person name="Fitzgerald M."/>
            <person name="Haas B."/>
            <person name="Abouelleil A."/>
            <person name="Alvarado L."/>
            <person name="Arachchi H.M."/>
            <person name="Berlin A."/>
            <person name="Brown A."/>
            <person name="Chapman S.B."/>
            <person name="Chen Z."/>
            <person name="Dunbar C."/>
            <person name="Freedman E."/>
            <person name="Gearin G."/>
            <person name="Gellesch M."/>
            <person name="Goldberg J."/>
            <person name="Griggs A."/>
            <person name="Gujja S."/>
            <person name="Heiman D."/>
            <person name="Howarth C."/>
            <person name="Larson L."/>
            <person name="Lui A."/>
            <person name="MacDonald P.J.P."/>
            <person name="Montmayeur A."/>
            <person name="Murphy C."/>
            <person name="Neiman D."/>
            <person name="Pearson M."/>
            <person name="Priest M."/>
            <person name="Roberts A."/>
            <person name="Saif S."/>
            <person name="Shea T."/>
            <person name="Shenoy N."/>
            <person name="Sisk P."/>
            <person name="Stolte C."/>
            <person name="Sykes S."/>
            <person name="Wortman J."/>
            <person name="Nusbaum C."/>
            <person name="Birren B."/>
        </authorList>
    </citation>
    <scope>NUCLEOTIDE SEQUENCE [LARGE SCALE GENOMIC DNA]</scope>
    <source>
        <strain evidence="1 2">ACB7</strain>
    </source>
</reference>
<comment type="caution">
    <text evidence="1">The sequence shown here is derived from an EMBL/GenBank/DDBJ whole genome shotgun (WGS) entry which is preliminary data.</text>
</comment>
<evidence type="ECO:0000313" key="2">
    <source>
        <dbReference type="Proteomes" id="UP000003527"/>
    </source>
</evidence>
<dbReference type="HOGENOM" id="CLU_079350_0_0_9"/>
<dbReference type="AlphaFoldDB" id="G9WVU4"/>
<dbReference type="Proteomes" id="UP000003527">
    <property type="component" value="Unassembled WGS sequence"/>
</dbReference>
<keyword evidence="2" id="KW-1185">Reference proteome</keyword>
<dbReference type="Pfam" id="PF08889">
    <property type="entry name" value="WbqC"/>
    <property type="match status" value="1"/>
</dbReference>
<organism evidence="1 2">
    <name type="scientific">Oribacterium asaccharolyticum ACB7</name>
    <dbReference type="NCBI Taxonomy" id="796944"/>
    <lineage>
        <taxon>Bacteria</taxon>
        <taxon>Bacillati</taxon>
        <taxon>Bacillota</taxon>
        <taxon>Clostridia</taxon>
        <taxon>Lachnospirales</taxon>
        <taxon>Lachnospiraceae</taxon>
        <taxon>Oribacterium</taxon>
    </lineage>
</organism>